<gene>
    <name evidence="8" type="ORF">EMPS_03304</name>
</gene>
<feature type="domain" description="FAD-binding PCMH-type" evidence="7">
    <location>
        <begin position="88"/>
        <end position="266"/>
    </location>
</feature>
<dbReference type="PANTHER" id="PTHR42973">
    <property type="entry name" value="BINDING OXIDOREDUCTASE, PUTATIVE (AFU_ORTHOLOGUE AFUA_1G17690)-RELATED"/>
    <property type="match status" value="1"/>
</dbReference>
<dbReference type="GO" id="GO:0071949">
    <property type="term" value="F:FAD binding"/>
    <property type="evidence" value="ECO:0007669"/>
    <property type="project" value="InterPro"/>
</dbReference>
<dbReference type="InterPro" id="IPR006094">
    <property type="entry name" value="Oxid_FAD_bind_N"/>
</dbReference>
<dbReference type="InterPro" id="IPR050416">
    <property type="entry name" value="FAD-linked_Oxidoreductase"/>
</dbReference>
<dbReference type="OrthoDB" id="415825at2759"/>
<reference evidence="8" key="1">
    <citation type="submission" date="2021-11" db="EMBL/GenBank/DDBJ databases">
        <authorList>
            <person name="Herlambang A."/>
            <person name="Guo Y."/>
            <person name="Takashima Y."/>
            <person name="Nishizawa T."/>
        </authorList>
    </citation>
    <scope>NUCLEOTIDE SEQUENCE</scope>
    <source>
        <strain evidence="8">E1425</strain>
    </source>
</reference>
<dbReference type="SUPFAM" id="SSF56176">
    <property type="entry name" value="FAD-binding/transporter-associated domain-like"/>
    <property type="match status" value="1"/>
</dbReference>
<evidence type="ECO:0000256" key="3">
    <source>
        <dbReference type="ARBA" id="ARBA00022630"/>
    </source>
</evidence>
<keyword evidence="5" id="KW-0560">Oxidoreductase</keyword>
<dbReference type="Gene3D" id="3.30.465.10">
    <property type="match status" value="1"/>
</dbReference>
<evidence type="ECO:0000313" key="9">
    <source>
        <dbReference type="Proteomes" id="UP000827284"/>
    </source>
</evidence>
<dbReference type="InterPro" id="IPR006093">
    <property type="entry name" value="Oxy_OxRdtase_FAD_BS"/>
</dbReference>
<dbReference type="GO" id="GO:0016491">
    <property type="term" value="F:oxidoreductase activity"/>
    <property type="evidence" value="ECO:0007669"/>
    <property type="project" value="UniProtKB-KW"/>
</dbReference>
<evidence type="ECO:0000259" key="7">
    <source>
        <dbReference type="PROSITE" id="PS51387"/>
    </source>
</evidence>
<dbReference type="Pfam" id="PF01565">
    <property type="entry name" value="FAD_binding_4"/>
    <property type="match status" value="1"/>
</dbReference>
<evidence type="ECO:0000313" key="8">
    <source>
        <dbReference type="EMBL" id="GJJ70954.1"/>
    </source>
</evidence>
<dbReference type="PROSITE" id="PS51387">
    <property type="entry name" value="FAD_PCMH"/>
    <property type="match status" value="1"/>
</dbReference>
<evidence type="ECO:0000256" key="4">
    <source>
        <dbReference type="ARBA" id="ARBA00022827"/>
    </source>
</evidence>
<keyword evidence="6" id="KW-0732">Signal</keyword>
<dbReference type="InterPro" id="IPR016169">
    <property type="entry name" value="FAD-bd_PCMH_sub2"/>
</dbReference>
<dbReference type="InterPro" id="IPR036318">
    <property type="entry name" value="FAD-bd_PCMH-like_sf"/>
</dbReference>
<organism evidence="8 9">
    <name type="scientific">Entomortierella parvispora</name>
    <dbReference type="NCBI Taxonomy" id="205924"/>
    <lineage>
        <taxon>Eukaryota</taxon>
        <taxon>Fungi</taxon>
        <taxon>Fungi incertae sedis</taxon>
        <taxon>Mucoromycota</taxon>
        <taxon>Mortierellomycotina</taxon>
        <taxon>Mortierellomycetes</taxon>
        <taxon>Mortierellales</taxon>
        <taxon>Mortierellaceae</taxon>
        <taxon>Entomortierella</taxon>
    </lineage>
</organism>
<feature type="chain" id="PRO_5040208525" description="FAD-binding PCMH-type domain-containing protein" evidence="6">
    <location>
        <begin position="25"/>
        <end position="541"/>
    </location>
</feature>
<proteinExistence type="inferred from homology"/>
<dbReference type="Proteomes" id="UP000827284">
    <property type="component" value="Unassembled WGS sequence"/>
</dbReference>
<protein>
    <recommendedName>
        <fullName evidence="7">FAD-binding PCMH-type domain-containing protein</fullName>
    </recommendedName>
</protein>
<comment type="similarity">
    <text evidence="2">Belongs to the oxygen-dependent FAD-linked oxidoreductase family.</text>
</comment>
<comment type="caution">
    <text evidence="8">The sequence shown here is derived from an EMBL/GenBank/DDBJ whole genome shotgun (WGS) entry which is preliminary data.</text>
</comment>
<sequence length="541" mass="57967">MHFLGSVTVLLTISQLLLSTSVSAAPTHDNSTSIHFSSFSASTATGITPSQKLLSCLSSLTPSKVLTSANKATSASFQQNRYGFDLRYDYIPQVIVMAANVQDVQTAVKCAAAAQIPIAPRSGGHSFEGYSIGGQNGSMVIDLTAMSAVQVVKGSGSNPTVAKVGAGIRLGKLYLDLFNQGGWTLNGGTCPSVGIGGHALGGGFGLLARKYGLIADRIVEMQVVNAKGQILTASATQNQDLFYALRGAGGGSFAVVTQFTFLPIKPASKVTSFSYSWKASDGPKVFKAYTEQLYKATRDLGVELNWGPSGPELMGIFQGTKAKQSSALAAFFKAVPKPKSSDVRESRYVDAQLRFAWIEGGSDSGTNINALALTGKYHTGDSRYTKGKSMIYSSAMKDSTISIVQKWTSQKPKGATANYVIADVWGGAVQDTPVDATSFVHRQAQTVFELVVEWDQSANPKPGKPDCQPCLQWINDFHAALVKDYNANYKAPLSGYQNYIDIDMPNWLNAYYGSATPRLKQIKSSIDPQNVFRFPQSIPLQ</sequence>
<keyword evidence="4" id="KW-0274">FAD</keyword>
<feature type="signal peptide" evidence="6">
    <location>
        <begin position="1"/>
        <end position="24"/>
    </location>
</feature>
<evidence type="ECO:0000256" key="5">
    <source>
        <dbReference type="ARBA" id="ARBA00023002"/>
    </source>
</evidence>
<keyword evidence="3" id="KW-0285">Flavoprotein</keyword>
<evidence type="ECO:0000256" key="2">
    <source>
        <dbReference type="ARBA" id="ARBA00005466"/>
    </source>
</evidence>
<dbReference type="Gene3D" id="3.40.462.20">
    <property type="match status" value="1"/>
</dbReference>
<dbReference type="PROSITE" id="PS00862">
    <property type="entry name" value="OX2_COVAL_FAD"/>
    <property type="match status" value="1"/>
</dbReference>
<name>A0A9P3H6J0_9FUNG</name>
<dbReference type="InterPro" id="IPR016166">
    <property type="entry name" value="FAD-bd_PCMH"/>
</dbReference>
<dbReference type="PANTHER" id="PTHR42973:SF39">
    <property type="entry name" value="FAD-BINDING PCMH-TYPE DOMAIN-CONTAINING PROTEIN"/>
    <property type="match status" value="1"/>
</dbReference>
<evidence type="ECO:0000256" key="6">
    <source>
        <dbReference type="SAM" id="SignalP"/>
    </source>
</evidence>
<comment type="cofactor">
    <cofactor evidence="1">
        <name>FAD</name>
        <dbReference type="ChEBI" id="CHEBI:57692"/>
    </cofactor>
</comment>
<accession>A0A9P3H6J0</accession>
<dbReference type="InterPro" id="IPR012951">
    <property type="entry name" value="BBE"/>
</dbReference>
<dbReference type="Pfam" id="PF08031">
    <property type="entry name" value="BBE"/>
    <property type="match status" value="1"/>
</dbReference>
<evidence type="ECO:0000256" key="1">
    <source>
        <dbReference type="ARBA" id="ARBA00001974"/>
    </source>
</evidence>
<dbReference type="AlphaFoldDB" id="A0A9P3H6J0"/>
<dbReference type="EMBL" id="BQFW01000004">
    <property type="protein sequence ID" value="GJJ70954.1"/>
    <property type="molecule type" value="Genomic_DNA"/>
</dbReference>
<keyword evidence="9" id="KW-1185">Reference proteome</keyword>
<reference evidence="8" key="2">
    <citation type="journal article" date="2022" name="Microbiol. Resour. Announc.">
        <title>Whole-Genome Sequence of Entomortierella parvispora E1425, a Mucoromycotan Fungus Associated with Burkholderiaceae-Related Endosymbiotic Bacteria.</title>
        <authorList>
            <person name="Herlambang A."/>
            <person name="Guo Y."/>
            <person name="Takashima Y."/>
            <person name="Narisawa K."/>
            <person name="Ohta H."/>
            <person name="Nishizawa T."/>
        </authorList>
    </citation>
    <scope>NUCLEOTIDE SEQUENCE</scope>
    <source>
        <strain evidence="8">E1425</strain>
    </source>
</reference>